<dbReference type="SMART" id="SM00860">
    <property type="entry name" value="SMI1_KNR4"/>
    <property type="match status" value="1"/>
</dbReference>
<organism evidence="2 3">
    <name type="scientific">Vallitalea guaymasensis</name>
    <dbReference type="NCBI Taxonomy" id="1185412"/>
    <lineage>
        <taxon>Bacteria</taxon>
        <taxon>Bacillati</taxon>
        <taxon>Bacillota</taxon>
        <taxon>Clostridia</taxon>
        <taxon>Lachnospirales</taxon>
        <taxon>Vallitaleaceae</taxon>
        <taxon>Vallitalea</taxon>
    </lineage>
</organism>
<dbReference type="KEGG" id="vgu:HYG85_06290"/>
<evidence type="ECO:0000313" key="2">
    <source>
        <dbReference type="EMBL" id="QUH28552.1"/>
    </source>
</evidence>
<dbReference type="AlphaFoldDB" id="A0A8J8SBB8"/>
<dbReference type="InterPro" id="IPR018958">
    <property type="entry name" value="Knr4/Smi1-like_dom"/>
</dbReference>
<accession>A0A8J8SBB8</accession>
<sequence>MPKLRCICGYIFDLTPIPDEGYVVIRNYDYERYIEDEVFRDKSHLISKDSEECGKLIEADKLVVNLSGSLYECPDCGSLIWHRSNSTYSYYDLRVGRRAYKFDKLKAHSEENIGSGVELVRIRDLEKKLNVSLPEDFVAYLQEMNYAEIHGDPIYGIHNDMPSIDIAEQNIGKEHFRYGFLEIFCNDIDGTIFLRPDNGRIYNASFQEPIADSFKKFVEMLLM</sequence>
<dbReference type="RefSeq" id="WP_212692778.1">
    <property type="nucleotide sequence ID" value="NZ_CP058561.1"/>
</dbReference>
<gene>
    <name evidence="2" type="ORF">HYG85_06290</name>
</gene>
<dbReference type="EMBL" id="CP058561">
    <property type="protein sequence ID" value="QUH28552.1"/>
    <property type="molecule type" value="Genomic_DNA"/>
</dbReference>
<feature type="domain" description="Knr4/Smi1-like" evidence="1">
    <location>
        <begin position="116"/>
        <end position="220"/>
    </location>
</feature>
<dbReference type="Pfam" id="PF09346">
    <property type="entry name" value="SMI1_KNR4"/>
    <property type="match status" value="1"/>
</dbReference>
<evidence type="ECO:0000313" key="3">
    <source>
        <dbReference type="Proteomes" id="UP000677305"/>
    </source>
</evidence>
<dbReference type="SUPFAM" id="SSF160631">
    <property type="entry name" value="SMI1/KNR4-like"/>
    <property type="match status" value="1"/>
</dbReference>
<name>A0A8J8SBB8_9FIRM</name>
<evidence type="ECO:0000259" key="1">
    <source>
        <dbReference type="SMART" id="SM00860"/>
    </source>
</evidence>
<proteinExistence type="predicted"/>
<dbReference type="Gene3D" id="3.40.1580.10">
    <property type="entry name" value="SMI1/KNR4-like"/>
    <property type="match status" value="1"/>
</dbReference>
<dbReference type="Proteomes" id="UP000677305">
    <property type="component" value="Chromosome"/>
</dbReference>
<keyword evidence="3" id="KW-1185">Reference proteome</keyword>
<reference evidence="2 3" key="1">
    <citation type="submission" date="2020-07" db="EMBL/GenBank/DDBJ databases">
        <title>Vallitalea guaymasensis genome.</title>
        <authorList>
            <person name="Postec A."/>
        </authorList>
    </citation>
    <scope>NUCLEOTIDE SEQUENCE [LARGE SCALE GENOMIC DNA]</scope>
    <source>
        <strain evidence="2 3">Ra1766G1</strain>
    </source>
</reference>
<dbReference type="InterPro" id="IPR037883">
    <property type="entry name" value="Knr4/Smi1-like_sf"/>
</dbReference>
<protein>
    <submittedName>
        <fullName evidence="2">SMI1/KNR4 family protein</fullName>
    </submittedName>
</protein>